<reference evidence="2" key="1">
    <citation type="submission" date="2019-01" db="EMBL/GenBank/DDBJ databases">
        <title>Colletotrichum abscissum LGMF1257.</title>
        <authorList>
            <person name="Baroncelli R."/>
        </authorList>
    </citation>
    <scope>NUCLEOTIDE SEQUENCE</scope>
    <source>
        <strain evidence="2">Ca142</strain>
    </source>
</reference>
<sequence>MISHLINSLQGKEASALSDLAILPPPRSRPSLGQSVSRSLVVGSRSQQRTTTTTAHPPPHQQPRTHWLRRATVDTH</sequence>
<accession>A0A9P9XL71</accession>
<keyword evidence="3" id="KW-1185">Reference proteome</keyword>
<proteinExistence type="predicted"/>
<feature type="compositionally biased region" description="Low complexity" evidence="1">
    <location>
        <begin position="31"/>
        <end position="55"/>
    </location>
</feature>
<comment type="caution">
    <text evidence="2">The sequence shown here is derived from an EMBL/GenBank/DDBJ whole genome shotgun (WGS) entry which is preliminary data.</text>
</comment>
<protein>
    <submittedName>
        <fullName evidence="2">Uncharacterized protein</fullName>
    </submittedName>
</protein>
<name>A0A9P9XL71_9PEZI</name>
<dbReference type="Proteomes" id="UP001056436">
    <property type="component" value="Unassembled WGS sequence"/>
</dbReference>
<dbReference type="EMBL" id="SDAQ01000015">
    <property type="protein sequence ID" value="KAI3555834.1"/>
    <property type="molecule type" value="Genomic_DNA"/>
</dbReference>
<feature type="region of interest" description="Disordered" evidence="1">
    <location>
        <begin position="20"/>
        <end position="76"/>
    </location>
</feature>
<evidence type="ECO:0000256" key="1">
    <source>
        <dbReference type="SAM" id="MobiDB-lite"/>
    </source>
</evidence>
<evidence type="ECO:0000313" key="3">
    <source>
        <dbReference type="Proteomes" id="UP001056436"/>
    </source>
</evidence>
<dbReference type="AlphaFoldDB" id="A0A9P9XL71"/>
<organism evidence="2 3">
    <name type="scientific">Colletotrichum abscissum</name>
    <dbReference type="NCBI Taxonomy" id="1671311"/>
    <lineage>
        <taxon>Eukaryota</taxon>
        <taxon>Fungi</taxon>
        <taxon>Dikarya</taxon>
        <taxon>Ascomycota</taxon>
        <taxon>Pezizomycotina</taxon>
        <taxon>Sordariomycetes</taxon>
        <taxon>Hypocreomycetidae</taxon>
        <taxon>Glomerellales</taxon>
        <taxon>Glomerellaceae</taxon>
        <taxon>Colletotrichum</taxon>
        <taxon>Colletotrichum acutatum species complex</taxon>
    </lineage>
</organism>
<gene>
    <name evidence="2" type="ORF">CABS02_03888</name>
</gene>
<evidence type="ECO:0000313" key="2">
    <source>
        <dbReference type="EMBL" id="KAI3555834.1"/>
    </source>
</evidence>